<dbReference type="RefSeq" id="WP_369259763.1">
    <property type="nucleotide sequence ID" value="NZ_CP163440.1"/>
</dbReference>
<evidence type="ECO:0008006" key="3">
    <source>
        <dbReference type="Google" id="ProtNLM"/>
    </source>
</evidence>
<sequence length="277" mass="29368">MLLLGGCGTQVAGQAGESSSSQAATESLPWGTMQPSFVTGARLTDDRRTLILDAQVPSGEHPCVRDLKAVLTDPVSEVVRVQITFSSPSSDRRSGCTEESTATARVKLPQPLGKREVVVDNYTQFTADGAKLPALRLCGKLGCQPPATGCTTASYEQALIAVDAPNHTYRDSEHCDGKWLVLDFSWRTGPACDDPAEPGCSSRLGDRWFFRAEKSGWVPIVESAAGGCQAVQRSEPDFPTSMCDSLAPLSSSLHPSYPPPSASPTPSARSTATTPQP</sequence>
<dbReference type="AlphaFoldDB" id="A0AB39S6X7"/>
<gene>
    <name evidence="2" type="ORF">AB5J50_19585</name>
</gene>
<protein>
    <recommendedName>
        <fullName evidence="3">Integral membrane protein</fullName>
    </recommendedName>
</protein>
<evidence type="ECO:0000256" key="1">
    <source>
        <dbReference type="SAM" id="MobiDB-lite"/>
    </source>
</evidence>
<accession>A0AB39S6X7</accession>
<name>A0AB39S6X7_9ACTN</name>
<feature type="compositionally biased region" description="Low complexity" evidence="1">
    <location>
        <begin position="245"/>
        <end position="255"/>
    </location>
</feature>
<dbReference type="EMBL" id="CP163440">
    <property type="protein sequence ID" value="XDQ62845.1"/>
    <property type="molecule type" value="Genomic_DNA"/>
</dbReference>
<evidence type="ECO:0000313" key="2">
    <source>
        <dbReference type="EMBL" id="XDQ62845.1"/>
    </source>
</evidence>
<proteinExistence type="predicted"/>
<feature type="region of interest" description="Disordered" evidence="1">
    <location>
        <begin position="236"/>
        <end position="277"/>
    </location>
</feature>
<organism evidence="2">
    <name type="scientific">Streptomyces sp. R35</name>
    <dbReference type="NCBI Taxonomy" id="3238630"/>
    <lineage>
        <taxon>Bacteria</taxon>
        <taxon>Bacillati</taxon>
        <taxon>Actinomycetota</taxon>
        <taxon>Actinomycetes</taxon>
        <taxon>Kitasatosporales</taxon>
        <taxon>Streptomycetaceae</taxon>
        <taxon>Streptomyces</taxon>
    </lineage>
</organism>
<feature type="compositionally biased region" description="Low complexity" evidence="1">
    <location>
        <begin position="264"/>
        <end position="277"/>
    </location>
</feature>
<reference evidence="2" key="1">
    <citation type="submission" date="2024-07" db="EMBL/GenBank/DDBJ databases">
        <authorList>
            <person name="Yu S.T."/>
        </authorList>
    </citation>
    <scope>NUCLEOTIDE SEQUENCE</scope>
    <source>
        <strain evidence="2">R35</strain>
    </source>
</reference>